<keyword evidence="1" id="KW-0560">Oxidoreductase</keyword>
<dbReference type="Pfam" id="PF04268">
    <property type="entry name" value="SoxG"/>
    <property type="match status" value="1"/>
</dbReference>
<dbReference type="Gene3D" id="3.30.70.1520">
    <property type="entry name" value="Heterotetrameric sarcosine oxidase"/>
    <property type="match status" value="1"/>
</dbReference>
<reference evidence="1 2" key="1">
    <citation type="submission" date="2023-07" db="EMBL/GenBank/DDBJ databases">
        <title>Sorghum-associated microbial communities from plants grown in Nebraska, USA.</title>
        <authorList>
            <person name="Schachtman D."/>
        </authorList>
    </citation>
    <scope>NUCLEOTIDE SEQUENCE [LARGE SCALE GENOMIC DNA]</scope>
    <source>
        <strain evidence="1 2">BE308</strain>
    </source>
</reference>
<dbReference type="Proteomes" id="UP001268089">
    <property type="component" value="Unassembled WGS sequence"/>
</dbReference>
<dbReference type="Gene3D" id="3.30.1360.120">
    <property type="entry name" value="Probable tRNA modification gtpase trme, domain 1"/>
    <property type="match status" value="1"/>
</dbReference>
<protein>
    <submittedName>
        <fullName evidence="1">Sarcosine oxidase subunit gamma</fullName>
        <ecNumber evidence="1">1.5.3.1</ecNumber>
    </submittedName>
</protein>
<name>A0ABU1ZMT5_9BURK</name>
<keyword evidence="2" id="KW-1185">Reference proteome</keyword>
<dbReference type="GO" id="GO:0008115">
    <property type="term" value="F:sarcosine oxidase activity"/>
    <property type="evidence" value="ECO:0007669"/>
    <property type="project" value="UniProtKB-EC"/>
</dbReference>
<dbReference type="InterPro" id="IPR027266">
    <property type="entry name" value="TrmE/GcvT-like"/>
</dbReference>
<dbReference type="EC" id="1.5.3.1" evidence="1"/>
<dbReference type="SUPFAM" id="SSF103025">
    <property type="entry name" value="Folate-binding domain"/>
    <property type="match status" value="1"/>
</dbReference>
<organism evidence="1 2">
    <name type="scientific">Rhodoferax saidenbachensis</name>
    <dbReference type="NCBI Taxonomy" id="1484693"/>
    <lineage>
        <taxon>Bacteria</taxon>
        <taxon>Pseudomonadati</taxon>
        <taxon>Pseudomonadota</taxon>
        <taxon>Betaproteobacteria</taxon>
        <taxon>Burkholderiales</taxon>
        <taxon>Comamonadaceae</taxon>
        <taxon>Rhodoferax</taxon>
    </lineage>
</organism>
<proteinExistence type="predicted"/>
<dbReference type="EMBL" id="JAVDXO010000004">
    <property type="protein sequence ID" value="MDR7306838.1"/>
    <property type="molecule type" value="Genomic_DNA"/>
</dbReference>
<evidence type="ECO:0000313" key="2">
    <source>
        <dbReference type="Proteomes" id="UP001268089"/>
    </source>
</evidence>
<gene>
    <name evidence="1" type="ORF">J2X15_002124</name>
</gene>
<accession>A0ABU1ZMT5</accession>
<dbReference type="RefSeq" id="WP_310342419.1">
    <property type="nucleotide sequence ID" value="NZ_JAVDXO010000004.1"/>
</dbReference>
<dbReference type="InterPro" id="IPR007375">
    <property type="entry name" value="SoxG"/>
</dbReference>
<comment type="caution">
    <text evidence="1">The sequence shown here is derived from an EMBL/GenBank/DDBJ whole genome shotgun (WGS) entry which is preliminary data.</text>
</comment>
<evidence type="ECO:0000313" key="1">
    <source>
        <dbReference type="EMBL" id="MDR7306838.1"/>
    </source>
</evidence>
<sequence>MSKPTPQSPLHAFGLDAQAVPPSALNRVVFSELPHLGYIVLRGKTDDSAFMQGVASVLGHSLPVQPRQVLQATEGAVLWLSPDEWLLVCPRSRRDALLAALTVALKGLFAQVVDNSGGFTTLRLAGPEHLALLRQLGPYDFEGQAIGTLASTVMSKTSVTVVRTDATGVLLVFRRSFADYLWRLIERTAKPYHPCIAAPAAVADPVFTPLLNA</sequence>